<evidence type="ECO:0000256" key="2">
    <source>
        <dbReference type="ARBA" id="ARBA00008387"/>
    </source>
</evidence>
<protein>
    <submittedName>
        <fullName evidence="8">PilC/PilY family type IV pilus protein</fullName>
    </submittedName>
</protein>
<dbReference type="Proteomes" id="UP001209681">
    <property type="component" value="Unassembled WGS sequence"/>
</dbReference>
<name>A0ABT3NCQ5_9BACT</name>
<proteinExistence type="inferred from homology"/>
<keyword evidence="9" id="KW-1185">Reference proteome</keyword>
<sequence length="1547" mass="170094">MMCWLTFICFLAGWQGGMAGAIEISDQPMLSVIRPPAPNIVFLMDNSLSMGFEVMMEGREKGLFYVQGKDGDSSGRAYVFARDSVWEGGWASSPDGNPGTAPVQYWETRCSGYNRLYYDPFAYYQPWPATREFPDMGNADLLEPKTHPVQGRVLSMKDPFGSRASEGMGNVLDSEMAERDGWWESCGFSSVNREGASQDSSCHFSSSLDARITYAFHVADKGRHRIRVQWPHYGDGLQAGEVLIRVYDHDDNILLGSMRSVQQAGSLVTAEVEVVSLNPDGPDLYVEISAAAGKARPVGASRVLLVGGRVEVESPVVLSNAHYFTFDDVNENGRADAGDRIFLVNFAWPALGGGSGVYRQIYEVQGGDNVVDRQLKPGSVRATEVSRLPVRLRRLYDPYYTDEGCEKGRNPFYVSPETDLQNYTNWFQYYRTRLHVSKAAAASVVQNLDKVRVGFHSLMGRGGSQSVLGLGSPAGGPVVIVDSKDGPESYGEYGTSVEWRDSSSMAAYKGSSRYALATAGASEAGALWYARIPEAGIYDVDIRWTRCARVGPLIQRDRRARYRVGVEDKEGRIAWGPEYGVNQDGGPEGGYPGRWNRLTAIVVEEGQEAGRMVVQLRRGEIWPHRPTSADAVRFVQRGRDCESEDRREMLFNHLYRIEVPEDSANSAKPLREALDVVGRYYATDLVPPASTGLGVSPYVSEAEGGGCQQAFVLIVTDGIWTEGTGVHVGDADGDGVANTLADVARYYYARDLAPDLPDLVPISFYDQNSRQHMVTSALVFGEPGRINPRTHRFWEPGAVPDAWPWPQGDIGSWDNADKMDDLFHATVNGRGHYMSAGYPEDMAAAMGRLLGDILQRSQASGSSFAVDSQRLVERMTLYQTRYYPGDWLGDLTARPLHGLPSGMEAAAETWSAAHKLSEMNPEDRKIISFHGKGFVFREGFIPGEVKESLEAGPERMEPSLRPSARHILDYTRGKDMSGYRERRLRYEGAPNHICRMGDMVHSAPVYHRGIVYVGSNNGMLHAVDAKDGRELFAFLPSFGHAHLWELMRPEYMDHHRYFVDGPITIRTLAHNAGLKDLLVAGLRKGGRGIIGMTLRDTRRGWSVKKAGLGENELVLGLSPWEFPPTESRINEKDMGYSFSTVAVVRSNVPDNPWVAVFGNGYGSDSGEAVLMIVNALTGQEIRRLRTGEASGNGLSSPAVVDATRNGRADWVYAGDLKGNMWKFDISSSSVMDWKVAFQDGGRPAPLFKGVGREGEDPQSITAKPGIGRHCSGLGYVVVWGTGKYLHGRDLENFDQQTFYGLWDHGLGDQSRGLGSLDRSRWVTGTGGARHYGLNGSRYRLVEQRVEAASLRPPDGGKTGQAASDVASVVASHSAHPQEYAVKKAGNGLQQPLQLEEGSTVGWLFDLPDKGERMVQDTLIHGAYAMGISFVPEGSLSPCMSGGYSWLNAVESCTGGRAGQAVFDVDGNGRLEGGKEKEDGSWEYNDSLIVNGMALSVSRSRMEGMVHRPNILHGKDTDVLLAPGSQFNTMVHKVIVREGEGLFYWRMR</sequence>
<evidence type="ECO:0000256" key="3">
    <source>
        <dbReference type="ARBA" id="ARBA00022558"/>
    </source>
</evidence>
<evidence type="ECO:0000256" key="6">
    <source>
        <dbReference type="ARBA" id="ARBA00023263"/>
    </source>
</evidence>
<comment type="similarity">
    <text evidence="2">Belongs to the PilY1 family.</text>
</comment>
<evidence type="ECO:0000313" key="8">
    <source>
        <dbReference type="EMBL" id="MCW7755248.1"/>
    </source>
</evidence>
<gene>
    <name evidence="8" type="ORF">OOT00_14770</name>
</gene>
<dbReference type="SUPFAM" id="SSF50998">
    <property type="entry name" value="Quinoprotein alcohol dehydrogenase-like"/>
    <property type="match status" value="1"/>
</dbReference>
<keyword evidence="5" id="KW-0106">Calcium</keyword>
<dbReference type="InterPro" id="IPR008707">
    <property type="entry name" value="B-propeller_PilY1"/>
</dbReference>
<comment type="subcellular location">
    <subcellularLocation>
        <location evidence="1">Fimbrium</location>
    </subcellularLocation>
</comment>
<evidence type="ECO:0000256" key="5">
    <source>
        <dbReference type="ARBA" id="ARBA00022837"/>
    </source>
</evidence>
<keyword evidence="4" id="KW-0479">Metal-binding</keyword>
<comment type="caution">
    <text evidence="8">The sequence shown here is derived from an EMBL/GenBank/DDBJ whole genome shotgun (WGS) entry which is preliminary data.</text>
</comment>
<reference evidence="8 9" key="1">
    <citation type="submission" date="2022-11" db="EMBL/GenBank/DDBJ databases">
        <title>Desulfobotulus tamanensis H1 sp. nov. - anaerobic, alkaliphilic, sulphate reducing bacterium isolated from terrestrial mud volcano.</title>
        <authorList>
            <person name="Frolova A."/>
            <person name="Merkel A.Y."/>
            <person name="Slobodkin A.I."/>
        </authorList>
    </citation>
    <scope>NUCLEOTIDE SEQUENCE [LARGE SCALE GENOMIC DNA]</scope>
    <source>
        <strain evidence="8 9">H1</strain>
    </source>
</reference>
<dbReference type="SMART" id="SM00564">
    <property type="entry name" value="PQQ"/>
    <property type="match status" value="1"/>
</dbReference>
<evidence type="ECO:0000256" key="1">
    <source>
        <dbReference type="ARBA" id="ARBA00004561"/>
    </source>
</evidence>
<evidence type="ECO:0000313" key="9">
    <source>
        <dbReference type="Proteomes" id="UP001209681"/>
    </source>
</evidence>
<keyword evidence="6" id="KW-0281">Fimbrium</keyword>
<dbReference type="RefSeq" id="WP_265426183.1">
    <property type="nucleotide sequence ID" value="NZ_JAPFPW010000026.1"/>
</dbReference>
<dbReference type="InterPro" id="IPR015943">
    <property type="entry name" value="WD40/YVTN_repeat-like_dom_sf"/>
</dbReference>
<evidence type="ECO:0000256" key="4">
    <source>
        <dbReference type="ARBA" id="ARBA00022723"/>
    </source>
</evidence>
<keyword evidence="3" id="KW-1029">Fimbrium biogenesis</keyword>
<dbReference type="InterPro" id="IPR018391">
    <property type="entry name" value="PQQ_b-propeller_rpt"/>
</dbReference>
<dbReference type="Pfam" id="PF05567">
    <property type="entry name" value="T4P_PilY1"/>
    <property type="match status" value="1"/>
</dbReference>
<dbReference type="Gene3D" id="2.130.10.10">
    <property type="entry name" value="YVTN repeat-like/Quinoprotein amine dehydrogenase"/>
    <property type="match status" value="1"/>
</dbReference>
<accession>A0ABT3NCQ5</accession>
<evidence type="ECO:0000259" key="7">
    <source>
        <dbReference type="Pfam" id="PF05567"/>
    </source>
</evidence>
<organism evidence="8 9">
    <name type="scientific">Desulfobotulus pelophilus</name>
    <dbReference type="NCBI Taxonomy" id="2823377"/>
    <lineage>
        <taxon>Bacteria</taxon>
        <taxon>Pseudomonadati</taxon>
        <taxon>Thermodesulfobacteriota</taxon>
        <taxon>Desulfobacteria</taxon>
        <taxon>Desulfobacterales</taxon>
        <taxon>Desulfobacteraceae</taxon>
        <taxon>Desulfobotulus</taxon>
    </lineage>
</organism>
<dbReference type="EMBL" id="JAPFPW010000026">
    <property type="protein sequence ID" value="MCW7755248.1"/>
    <property type="molecule type" value="Genomic_DNA"/>
</dbReference>
<feature type="domain" description="PilY1 beta-propeller" evidence="7">
    <location>
        <begin position="1010"/>
        <end position="1306"/>
    </location>
</feature>
<dbReference type="InterPro" id="IPR011047">
    <property type="entry name" value="Quinoprotein_ADH-like_sf"/>
</dbReference>